<reference evidence="2" key="2">
    <citation type="submission" date="2021-04" db="EMBL/GenBank/DDBJ databases">
        <authorList>
            <person name="Karlyshev A.V."/>
        </authorList>
    </citation>
    <scope>NUCLEOTIDE SEQUENCE</scope>
    <source>
        <strain evidence="2">LMG 29479</strain>
    </source>
</reference>
<dbReference type="EMBL" id="JAGQFT010000016">
    <property type="protein sequence ID" value="MBR0561643.1"/>
    <property type="molecule type" value="Genomic_DNA"/>
</dbReference>
<gene>
    <name evidence="3" type="ORF">KB893_007860</name>
    <name evidence="2" type="ORF">KB893_03775</name>
</gene>
<name>A0A8J7VTF0_9GAMM</name>
<keyword evidence="4" id="KW-1185">Reference proteome</keyword>
<keyword evidence="1" id="KW-0472">Membrane</keyword>
<evidence type="ECO:0000313" key="4">
    <source>
        <dbReference type="Proteomes" id="UP000675747"/>
    </source>
</evidence>
<evidence type="ECO:0000313" key="2">
    <source>
        <dbReference type="EMBL" id="MBR0561643.1"/>
    </source>
</evidence>
<evidence type="ECO:0000313" key="3">
    <source>
        <dbReference type="EMBL" id="MBS7457050.1"/>
    </source>
</evidence>
<keyword evidence="1" id="KW-1133">Transmembrane helix</keyword>
<comment type="caution">
    <text evidence="2">The sequence shown here is derived from an EMBL/GenBank/DDBJ whole genome shotgun (WGS) entry which is preliminary data.</text>
</comment>
<reference evidence="3 4" key="1">
    <citation type="journal article" date="2021" name="Microbiol. Resour. Announc.">
        <title>Draft Genome Sequence of Coralloluteibacterium stylophorae LMG 29479T.</title>
        <authorList>
            <person name="Karlyshev A.V."/>
            <person name="Kudryashova E.B."/>
            <person name="Ariskina E.V."/>
            <person name="Conroy A.P."/>
            <person name="Abidueva E.Y."/>
        </authorList>
    </citation>
    <scope>NUCLEOTIDE SEQUENCE [LARGE SCALE GENOMIC DNA]</scope>
    <source>
        <strain evidence="3 4">LMG 29479</strain>
    </source>
</reference>
<dbReference type="AlphaFoldDB" id="A0A8J7VTF0"/>
<keyword evidence="1" id="KW-0812">Transmembrane</keyword>
<dbReference type="EMBL" id="JAGQFT020000004">
    <property type="protein sequence ID" value="MBS7457050.1"/>
    <property type="molecule type" value="Genomic_DNA"/>
</dbReference>
<proteinExistence type="predicted"/>
<dbReference type="Proteomes" id="UP000675747">
    <property type="component" value="Unassembled WGS sequence"/>
</dbReference>
<evidence type="ECO:0008006" key="5">
    <source>
        <dbReference type="Google" id="ProtNLM"/>
    </source>
</evidence>
<organism evidence="2">
    <name type="scientific">Coralloluteibacterium stylophorae</name>
    <dbReference type="NCBI Taxonomy" id="1776034"/>
    <lineage>
        <taxon>Bacteria</taxon>
        <taxon>Pseudomonadati</taxon>
        <taxon>Pseudomonadota</taxon>
        <taxon>Gammaproteobacteria</taxon>
        <taxon>Lysobacterales</taxon>
        <taxon>Lysobacteraceae</taxon>
        <taxon>Coralloluteibacterium</taxon>
    </lineage>
</organism>
<feature type="transmembrane region" description="Helical" evidence="1">
    <location>
        <begin position="51"/>
        <end position="70"/>
    </location>
</feature>
<evidence type="ECO:0000256" key="1">
    <source>
        <dbReference type="SAM" id="Phobius"/>
    </source>
</evidence>
<protein>
    <recommendedName>
        <fullName evidence="5">DUF3185 domain-containing protein</fullName>
    </recommendedName>
</protein>
<accession>A0A8J7VTF0</accession>
<sequence>MRTLALVLGVLLLVAGGLISAGIVNVQMQEQVAKLGPLEINRTKTETPEPAIGWVLLGAGALSLVVGLAMRRR</sequence>
<dbReference type="RefSeq" id="WP_211925611.1">
    <property type="nucleotide sequence ID" value="NZ_JAGQFT020000004.1"/>
</dbReference>